<keyword evidence="1" id="KW-0343">GTPase activation</keyword>
<gene>
    <name evidence="7" type="primary">arhgap23b</name>
</gene>
<dbReference type="Proteomes" id="UP000504632">
    <property type="component" value="Chromosome 5"/>
</dbReference>
<dbReference type="Pfam" id="PF00620">
    <property type="entry name" value="RhoGAP"/>
    <property type="match status" value="1"/>
</dbReference>
<feature type="compositionally biased region" description="Polar residues" evidence="2">
    <location>
        <begin position="1342"/>
        <end position="1362"/>
    </location>
</feature>
<feature type="region of interest" description="Disordered" evidence="2">
    <location>
        <begin position="500"/>
        <end position="615"/>
    </location>
</feature>
<dbReference type="CDD" id="cd04395">
    <property type="entry name" value="RhoGAP_ARHGAP21"/>
    <property type="match status" value="1"/>
</dbReference>
<feature type="compositionally biased region" description="Low complexity" evidence="2">
    <location>
        <begin position="1426"/>
        <end position="1447"/>
    </location>
</feature>
<feature type="domain" description="Rho-GAP" evidence="5">
    <location>
        <begin position="969"/>
        <end position="1160"/>
    </location>
</feature>
<dbReference type="FunFam" id="2.30.42.10:FF:000066">
    <property type="entry name" value="Rho GTPase activating protein 21"/>
    <property type="match status" value="1"/>
</dbReference>
<dbReference type="InterPro" id="IPR036034">
    <property type="entry name" value="PDZ_sf"/>
</dbReference>
<dbReference type="CTD" id="562244"/>
<dbReference type="GO" id="GO:0007165">
    <property type="term" value="P:signal transduction"/>
    <property type="evidence" value="ECO:0007669"/>
    <property type="project" value="InterPro"/>
</dbReference>
<dbReference type="InterPro" id="IPR000198">
    <property type="entry name" value="RhoGAP_dom"/>
</dbReference>
<dbReference type="InterPro" id="IPR041489">
    <property type="entry name" value="PDZ_6"/>
</dbReference>
<dbReference type="InterPro" id="IPR001478">
    <property type="entry name" value="PDZ"/>
</dbReference>
<evidence type="ECO:0000259" key="3">
    <source>
        <dbReference type="PROSITE" id="PS50003"/>
    </source>
</evidence>
<feature type="region of interest" description="Disordered" evidence="2">
    <location>
        <begin position="1"/>
        <end position="26"/>
    </location>
</feature>
<dbReference type="InParanoid" id="A0A6J2VH49"/>
<dbReference type="PANTHER" id="PTHR23175">
    <property type="entry name" value="PDZ DOMAIN-CONTAINING PROTEIN"/>
    <property type="match status" value="1"/>
</dbReference>
<dbReference type="PROSITE" id="PS50003">
    <property type="entry name" value="PH_DOMAIN"/>
    <property type="match status" value="1"/>
</dbReference>
<dbReference type="InterPro" id="IPR011993">
    <property type="entry name" value="PH-like_dom_sf"/>
</dbReference>
<dbReference type="CDD" id="cd06756">
    <property type="entry name" value="PDZ_ARHGAP21_23-like"/>
    <property type="match status" value="1"/>
</dbReference>
<dbReference type="OrthoDB" id="6281275at2759"/>
<dbReference type="RefSeq" id="XP_030631173.1">
    <property type="nucleotide sequence ID" value="XM_030775313.1"/>
</dbReference>
<feature type="region of interest" description="Disordered" evidence="2">
    <location>
        <begin position="1426"/>
        <end position="1470"/>
    </location>
</feature>
<dbReference type="GO" id="GO:0005096">
    <property type="term" value="F:GTPase activator activity"/>
    <property type="evidence" value="ECO:0007669"/>
    <property type="project" value="UniProtKB-KW"/>
</dbReference>
<feature type="compositionally biased region" description="Polar residues" evidence="2">
    <location>
        <begin position="526"/>
        <end position="540"/>
    </location>
</feature>
<dbReference type="Pfam" id="PF00169">
    <property type="entry name" value="PH"/>
    <property type="match status" value="1"/>
</dbReference>
<proteinExistence type="predicted"/>
<feature type="region of interest" description="Disordered" evidence="2">
    <location>
        <begin position="159"/>
        <end position="225"/>
    </location>
</feature>
<reference evidence="7" key="1">
    <citation type="submission" date="2025-08" db="UniProtKB">
        <authorList>
            <consortium name="RefSeq"/>
        </authorList>
    </citation>
    <scope>IDENTIFICATION</scope>
</reference>
<evidence type="ECO:0000259" key="5">
    <source>
        <dbReference type="PROSITE" id="PS50238"/>
    </source>
</evidence>
<dbReference type="PANTHER" id="PTHR23175:SF5">
    <property type="entry name" value="RHO GTPASE-ACTIVATING PROTEIN 23"/>
    <property type="match status" value="1"/>
</dbReference>
<feature type="compositionally biased region" description="Low complexity" evidence="2">
    <location>
        <begin position="550"/>
        <end position="561"/>
    </location>
</feature>
<feature type="compositionally biased region" description="Polar residues" evidence="2">
    <location>
        <begin position="439"/>
        <end position="449"/>
    </location>
</feature>
<organism evidence="6 7">
    <name type="scientific">Chanos chanos</name>
    <name type="common">Milkfish</name>
    <name type="synonym">Mugil chanos</name>
    <dbReference type="NCBI Taxonomy" id="29144"/>
    <lineage>
        <taxon>Eukaryota</taxon>
        <taxon>Metazoa</taxon>
        <taxon>Chordata</taxon>
        <taxon>Craniata</taxon>
        <taxon>Vertebrata</taxon>
        <taxon>Euteleostomi</taxon>
        <taxon>Actinopterygii</taxon>
        <taxon>Neopterygii</taxon>
        <taxon>Teleostei</taxon>
        <taxon>Ostariophysi</taxon>
        <taxon>Gonorynchiformes</taxon>
        <taxon>Chanidae</taxon>
        <taxon>Chanos</taxon>
    </lineage>
</organism>
<dbReference type="SUPFAM" id="SSF50156">
    <property type="entry name" value="PDZ domain-like"/>
    <property type="match status" value="1"/>
</dbReference>
<dbReference type="Pfam" id="PF17820">
    <property type="entry name" value="PDZ_6"/>
    <property type="match status" value="1"/>
</dbReference>
<evidence type="ECO:0000313" key="7">
    <source>
        <dbReference type="RefSeq" id="XP_030631173.1"/>
    </source>
</evidence>
<feature type="compositionally biased region" description="Basic and acidic residues" evidence="2">
    <location>
        <begin position="1289"/>
        <end position="1304"/>
    </location>
</feature>
<feature type="region of interest" description="Disordered" evidence="2">
    <location>
        <begin position="923"/>
        <end position="955"/>
    </location>
</feature>
<feature type="region of interest" description="Disordered" evidence="2">
    <location>
        <begin position="1237"/>
        <end position="1389"/>
    </location>
</feature>
<dbReference type="PROSITE" id="PS50238">
    <property type="entry name" value="RHOGAP"/>
    <property type="match status" value="1"/>
</dbReference>
<dbReference type="SMART" id="SM00324">
    <property type="entry name" value="RhoGAP"/>
    <property type="match status" value="1"/>
</dbReference>
<dbReference type="InterPro" id="IPR008936">
    <property type="entry name" value="Rho_GTPase_activation_prot"/>
</dbReference>
<dbReference type="CDD" id="cd01253">
    <property type="entry name" value="PH_ARHGAP21-like"/>
    <property type="match status" value="1"/>
</dbReference>
<name>A0A6J2VH49_CHACN</name>
<dbReference type="Gene3D" id="1.10.555.10">
    <property type="entry name" value="Rho GTPase activation protein"/>
    <property type="match status" value="1"/>
</dbReference>
<feature type="compositionally biased region" description="Polar residues" evidence="2">
    <location>
        <begin position="182"/>
        <end position="204"/>
    </location>
</feature>
<dbReference type="SMART" id="SM00228">
    <property type="entry name" value="PDZ"/>
    <property type="match status" value="1"/>
</dbReference>
<protein>
    <submittedName>
        <fullName evidence="7">Rho GTPase-activating protein 23</fullName>
    </submittedName>
</protein>
<feature type="compositionally biased region" description="Low complexity" evidence="2">
    <location>
        <begin position="450"/>
        <end position="464"/>
    </location>
</feature>
<dbReference type="FunFam" id="1.10.555.10:FF:000014">
    <property type="entry name" value="Rho GTPase activating protein 21"/>
    <property type="match status" value="1"/>
</dbReference>
<accession>A0A6J2VH49</accession>
<dbReference type="SUPFAM" id="SSF50729">
    <property type="entry name" value="PH domain-like"/>
    <property type="match status" value="1"/>
</dbReference>
<feature type="compositionally biased region" description="Basic and acidic residues" evidence="2">
    <location>
        <begin position="937"/>
        <end position="946"/>
    </location>
</feature>
<evidence type="ECO:0000256" key="1">
    <source>
        <dbReference type="ARBA" id="ARBA00022468"/>
    </source>
</evidence>
<evidence type="ECO:0000313" key="6">
    <source>
        <dbReference type="Proteomes" id="UP000504632"/>
    </source>
</evidence>
<dbReference type="SMART" id="SM00233">
    <property type="entry name" value="PH"/>
    <property type="match status" value="1"/>
</dbReference>
<dbReference type="GeneID" id="115812803"/>
<feature type="region of interest" description="Disordered" evidence="2">
    <location>
        <begin position="1165"/>
        <end position="1218"/>
    </location>
</feature>
<evidence type="ECO:0000259" key="4">
    <source>
        <dbReference type="PROSITE" id="PS50106"/>
    </source>
</evidence>
<sequence length="1585" mass="174058">MAQAKGQRDGTSLSNENARPASGEGVAWQGPRTVVLQKNSQGFGFTLRHFIVYPPESALHTSLKDEENGNGKGGQKSRLEPMDTIFVKNVRENGPAHLAGLCTGDRLVKVNGESVLGKTYSQVIALIQNSDNVLELSIMPKDEDVLQLAYSQDAYLRGNEPYTGKAQNLPEPPPACYPRSKPAQNHSQLDNLNCHSSPSGQAHQLDNRSGGDVGGTAGHRSDEGGVQHAATGRHVLGHHRARSSSSAGITVSPLDFHFANHNAAIASASLPHPRKGSLPQSRSELCHQALSDWYYSQAAAERPNLPMSPRHRSISQDRLVELGLALGGHQGAWPHSASQETLLLHYGAGMGAGRPSPHTDSSWLSRWGVPGGQTSSRSCSENLLAAYAAYEHSYGRSLETLDQAAALVSPRYERPAWPNQPAKAEERHGLANHRLGVPTTASPTGRGTSQMQKQQTGPQPQQGTYARRMPAQTMDDQTVGYRSYSPSFCRKAGHIMQQSHSFRDPSYTGPHLSWSPIPKTSPPDSIPSSGRESSPLTPDSQDAAKPGSAEEPVQVQTQEVVFRQKPPTGRRTPHAMRQPHYALPVDAAEPPPATEATGQAAHRPNGSMPPLPAEQDSLASIPFIDEPTSPSVDLRAQHVPASSVVSSGLCQAPALINRSVSPTLTSPLSQLLYTDCSNIKNNRRSSYLLAITTERSKSCDEGLNTFREEGRVFSRLPKRVKSFFTDGSLESLRVTEDARSKRHSTSELGTITLSDIRKDGWLHYKQILTEKGKKVGSGMRPWKRVFSVLRSQSLFLYKDKREAVLHGAGAGGHGHGNGQGEDEQPINIRGCLIDIAYSETKRKHTLRLTTQDFCEYLLQAEDREDMLNWIRVIRENSKTESEELGFSRQALINKKLNDYRKQSPAGGKPDTSPRVHRMMPPFLLSKTDNTSGVNRAPKIDGKDESSPKAPWGINIMKKGKKAGPKAFGVRLEDCPPGASNKFVPLIVEICCGMVEQLGLEYTGVYRVPGNNAMVSTLQDQLNKGMDINTAEEKWQDLNVISSLLKSFFRKLPEPLFTDDKYNDFIDANRLEDAGDRLKTMKKLIRDLPDHYYHTLKFVVGHLKTVADHSEKNKMEPRNLALVFGPTLVRTSQDNMTDMVTHMPDRYKIVETLILHHSWFFSDELDKDEKTPDDQQDLQPVPNIDHLLSNIGRTVPLEDTSDSTNSDSTRSKGSVNSKKDLNAKDFLPLSFISAVTRKRKKHQGACPQDSSTDEDSEHEPVKASNYGEMGGARVEEGEDGRDEGGCMPLRLERETEGDRNRRSEEVGPCEGTGTEGERGSAVPQREKCRADMDVNGGMLGWRSSGSVPSVVSDHPSMSMQTQAGERPEAGGKGSESGPPENTQPRRPRSFLYSHHKAQMAAVRAPLGSKPITKHGKNESEVLLSITLSNTPPSSSSTSSCFTSTLPSPGGTSQSSHRLAQGDPLNRKKLRGERIRPHSLYIELNRAGQEQVADLPIRSRSASQSIPEGMSKMRGSFTRGQERLHQTAGFSQANRDPSLYQGWVGQIQVSDDLERVGGLRRAGSPEIRRRRRDRRRHTVVVNLPGDG</sequence>
<feature type="region of interest" description="Disordered" evidence="2">
    <location>
        <begin position="429"/>
        <end position="468"/>
    </location>
</feature>
<feature type="domain" description="PDZ" evidence="4">
    <location>
        <begin position="33"/>
        <end position="142"/>
    </location>
</feature>
<dbReference type="Gene3D" id="2.30.29.30">
    <property type="entry name" value="Pleckstrin-homology domain (PH domain)/Phosphotyrosine-binding domain (PTB)"/>
    <property type="match status" value="1"/>
</dbReference>
<dbReference type="PROSITE" id="PS50106">
    <property type="entry name" value="PDZ"/>
    <property type="match status" value="1"/>
</dbReference>
<keyword evidence="6" id="KW-1185">Reference proteome</keyword>
<feature type="domain" description="PH" evidence="3">
    <location>
        <begin position="755"/>
        <end position="878"/>
    </location>
</feature>
<evidence type="ECO:0000256" key="2">
    <source>
        <dbReference type="SAM" id="MobiDB-lite"/>
    </source>
</evidence>
<dbReference type="SUPFAM" id="SSF48350">
    <property type="entry name" value="GTPase activation domain, GAP"/>
    <property type="match status" value="1"/>
</dbReference>
<dbReference type="InterPro" id="IPR001849">
    <property type="entry name" value="PH_domain"/>
</dbReference>
<dbReference type="Gene3D" id="2.30.42.10">
    <property type="match status" value="1"/>
</dbReference>